<proteinExistence type="predicted"/>
<feature type="transmembrane region" description="Helical" evidence="1">
    <location>
        <begin position="6"/>
        <end position="24"/>
    </location>
</feature>
<keyword evidence="1" id="KW-0472">Membrane</keyword>
<accession>A0ABS6I858</accession>
<comment type="caution">
    <text evidence="2">The sequence shown here is derived from an EMBL/GenBank/DDBJ whole genome shotgun (WGS) entry which is preliminary data.</text>
</comment>
<protein>
    <submittedName>
        <fullName evidence="2">Uncharacterized protein</fullName>
    </submittedName>
</protein>
<evidence type="ECO:0000256" key="1">
    <source>
        <dbReference type="SAM" id="Phobius"/>
    </source>
</evidence>
<dbReference type="Proteomes" id="UP000824166">
    <property type="component" value="Unassembled WGS sequence"/>
</dbReference>
<dbReference type="EMBL" id="JAHOPC010000006">
    <property type="protein sequence ID" value="MBU8867008.1"/>
    <property type="molecule type" value="Genomic_DNA"/>
</dbReference>
<keyword evidence="1" id="KW-0812">Transmembrane</keyword>
<reference evidence="2 3" key="1">
    <citation type="submission" date="2021-06" db="EMBL/GenBank/DDBJ databases">
        <authorList>
            <person name="Jeong J.W."/>
        </authorList>
    </citation>
    <scope>NUCLEOTIDE SEQUENCE [LARGE SCALE GENOMIC DNA]</scope>
    <source>
        <strain evidence="2 3">MMS21-TAE1-1</strain>
    </source>
</reference>
<organism evidence="2 3">
    <name type="scientific">Paenarthrobacter aromaticivorans</name>
    <dbReference type="NCBI Taxonomy" id="2849150"/>
    <lineage>
        <taxon>Bacteria</taxon>
        <taxon>Bacillati</taxon>
        <taxon>Actinomycetota</taxon>
        <taxon>Actinomycetes</taxon>
        <taxon>Micrococcales</taxon>
        <taxon>Micrococcaceae</taxon>
        <taxon>Paenarthrobacter</taxon>
    </lineage>
</organism>
<dbReference type="RefSeq" id="WP_216925137.1">
    <property type="nucleotide sequence ID" value="NZ_JAHOPC010000006.1"/>
</dbReference>
<name>A0ABS6I858_9MICC</name>
<sequence length="108" mass="11854">MNIPLLAGSVSTVLFASSMLPMLFKAVRTKDLASYSLSNITLTNIANAVHSFYVFDLPAGPVWLLHSFYVVTSALMLVWCLRYRKAPAETPATRGHLRPMPAAAMGRK</sequence>
<feature type="transmembrane region" description="Helical" evidence="1">
    <location>
        <begin position="61"/>
        <end position="81"/>
    </location>
</feature>
<gene>
    <name evidence="2" type="ORF">KSW38_11970</name>
</gene>
<feature type="transmembrane region" description="Helical" evidence="1">
    <location>
        <begin position="36"/>
        <end position="55"/>
    </location>
</feature>
<evidence type="ECO:0000313" key="2">
    <source>
        <dbReference type="EMBL" id="MBU8867008.1"/>
    </source>
</evidence>
<keyword evidence="3" id="KW-1185">Reference proteome</keyword>
<evidence type="ECO:0000313" key="3">
    <source>
        <dbReference type="Proteomes" id="UP000824166"/>
    </source>
</evidence>
<keyword evidence="1" id="KW-1133">Transmembrane helix</keyword>